<dbReference type="Proteomes" id="UP000175669">
    <property type="component" value="Unassembled WGS sequence"/>
</dbReference>
<dbReference type="InterPro" id="IPR003544">
    <property type="entry name" value="Cyt_c_biogenesis_CcmB"/>
</dbReference>
<evidence type="ECO:0000313" key="15">
    <source>
        <dbReference type="Proteomes" id="UP000175669"/>
    </source>
</evidence>
<sequence length="233" mass="24720">MSASSTTPEVSTWGAFLATLRRDLLVAFKRRNDLLNPIMFFLIVVTLFPLGVSPDPLELTRIAAGVVWVSALLASMLSLDNLYRADYEDGSLEQLLLSPQPLFFLVLAKNIAHWLISGLPVVVLSPLLAYMLYLPESAYWTLVLTLLIGTPVLSLFGSIGVALTVGLGSRGLILAVIVLPLTMPVLIIGAKAVSDVMFGLPVGSHFALLGAILAVALSIAPLASAAALRISVS</sequence>
<comment type="similarity">
    <text evidence="3 12">Belongs to the CcmB/CycW/HelB family.</text>
</comment>
<dbReference type="STRING" id="1524254.PHACT_01770"/>
<reference evidence="15" key="1">
    <citation type="submission" date="2016-07" db="EMBL/GenBank/DDBJ databases">
        <authorList>
            <person name="Florea S."/>
            <person name="Webb J.S."/>
            <person name="Jaromczyk J."/>
            <person name="Schardl C.L."/>
        </authorList>
    </citation>
    <scope>NUCLEOTIDE SEQUENCE [LARGE SCALE GENOMIC DNA]</scope>
    <source>
        <strain evidence="15">KCTC 42131</strain>
    </source>
</reference>
<proteinExistence type="inferred from homology"/>
<dbReference type="PIRSF" id="PIRSF002764">
    <property type="entry name" value="CcmB"/>
    <property type="match status" value="1"/>
</dbReference>
<dbReference type="PRINTS" id="PR01414">
    <property type="entry name" value="CCMBBIOGNSIS"/>
</dbReference>
<feature type="transmembrane region" description="Helical" evidence="13">
    <location>
        <begin position="139"/>
        <end position="165"/>
    </location>
</feature>
<comment type="caution">
    <text evidence="14">The sequence shown here is derived from an EMBL/GenBank/DDBJ whole genome shotgun (WGS) entry which is preliminary data.</text>
</comment>
<evidence type="ECO:0000256" key="13">
    <source>
        <dbReference type="SAM" id="Phobius"/>
    </source>
</evidence>
<keyword evidence="7 12" id="KW-0997">Cell inner membrane</keyword>
<evidence type="ECO:0000256" key="11">
    <source>
        <dbReference type="ARBA" id="ARBA00023136"/>
    </source>
</evidence>
<name>A0A1E8CHU8_9GAMM</name>
<feature type="transmembrane region" description="Helical" evidence="13">
    <location>
        <begin position="34"/>
        <end position="53"/>
    </location>
</feature>
<keyword evidence="8 13" id="KW-0812">Transmembrane</keyword>
<dbReference type="GO" id="GO:0015232">
    <property type="term" value="F:heme transmembrane transporter activity"/>
    <property type="evidence" value="ECO:0007669"/>
    <property type="project" value="InterPro"/>
</dbReference>
<dbReference type="EMBL" id="MASR01000001">
    <property type="protein sequence ID" value="OFE12021.1"/>
    <property type="molecule type" value="Genomic_DNA"/>
</dbReference>
<evidence type="ECO:0000256" key="3">
    <source>
        <dbReference type="ARBA" id="ARBA00010544"/>
    </source>
</evidence>
<keyword evidence="5 12" id="KW-0813">Transport</keyword>
<evidence type="ECO:0000313" key="14">
    <source>
        <dbReference type="EMBL" id="OFE12021.1"/>
    </source>
</evidence>
<keyword evidence="11 12" id="KW-0472">Membrane</keyword>
<feature type="transmembrane region" description="Helical" evidence="13">
    <location>
        <begin position="172"/>
        <end position="194"/>
    </location>
</feature>
<dbReference type="NCBIfam" id="TIGR01190">
    <property type="entry name" value="ccmB"/>
    <property type="match status" value="1"/>
</dbReference>
<keyword evidence="15" id="KW-1185">Reference proteome</keyword>
<comment type="function">
    <text evidence="1 12">Required for the export of heme to the periplasm for the biogenesis of c-type cytochromes.</text>
</comment>
<keyword evidence="9 12" id="KW-0201">Cytochrome c-type biogenesis</keyword>
<evidence type="ECO:0000256" key="5">
    <source>
        <dbReference type="ARBA" id="ARBA00022448"/>
    </source>
</evidence>
<feature type="transmembrane region" description="Helical" evidence="13">
    <location>
        <begin position="206"/>
        <end position="228"/>
    </location>
</feature>
<evidence type="ECO:0000256" key="6">
    <source>
        <dbReference type="ARBA" id="ARBA00022475"/>
    </source>
</evidence>
<feature type="transmembrane region" description="Helical" evidence="13">
    <location>
        <begin position="59"/>
        <end position="79"/>
    </location>
</feature>
<dbReference type="InterPro" id="IPR026031">
    <property type="entry name" value="Cyt_c_CcmB_bac"/>
</dbReference>
<comment type="subcellular location">
    <subcellularLocation>
        <location evidence="2">Cell inner membrane</location>
        <topology evidence="2">Multi-pass membrane protein</topology>
    </subcellularLocation>
</comment>
<keyword evidence="6 12" id="KW-1003">Cell membrane</keyword>
<organism evidence="14 15">
    <name type="scientific">Pseudohongiella acticola</name>
    <dbReference type="NCBI Taxonomy" id="1524254"/>
    <lineage>
        <taxon>Bacteria</taxon>
        <taxon>Pseudomonadati</taxon>
        <taxon>Pseudomonadota</taxon>
        <taxon>Gammaproteobacteria</taxon>
        <taxon>Pseudomonadales</taxon>
        <taxon>Pseudohongiellaceae</taxon>
        <taxon>Pseudohongiella</taxon>
    </lineage>
</organism>
<accession>A0A1E8CHU8</accession>
<dbReference type="PANTHER" id="PTHR30070:SF1">
    <property type="entry name" value="CYTOCHROME C BIOGENESIS B-RELATED"/>
    <property type="match status" value="1"/>
</dbReference>
<evidence type="ECO:0000256" key="4">
    <source>
        <dbReference type="ARBA" id="ARBA00016452"/>
    </source>
</evidence>
<evidence type="ECO:0000256" key="7">
    <source>
        <dbReference type="ARBA" id="ARBA00022519"/>
    </source>
</evidence>
<dbReference type="GO" id="GO:0017004">
    <property type="term" value="P:cytochrome complex assembly"/>
    <property type="evidence" value="ECO:0007669"/>
    <property type="project" value="UniProtKB-KW"/>
</dbReference>
<dbReference type="RefSeq" id="WP_070115645.1">
    <property type="nucleotide sequence ID" value="NZ_CAXATG010000002.1"/>
</dbReference>
<evidence type="ECO:0000256" key="1">
    <source>
        <dbReference type="ARBA" id="ARBA00002442"/>
    </source>
</evidence>
<gene>
    <name evidence="14" type="ORF">PHACT_01770</name>
</gene>
<protein>
    <recommendedName>
        <fullName evidence="4 12">Heme exporter protein B</fullName>
    </recommendedName>
</protein>
<dbReference type="GO" id="GO:0005886">
    <property type="term" value="C:plasma membrane"/>
    <property type="evidence" value="ECO:0007669"/>
    <property type="project" value="UniProtKB-SubCell"/>
</dbReference>
<evidence type="ECO:0000256" key="8">
    <source>
        <dbReference type="ARBA" id="ARBA00022692"/>
    </source>
</evidence>
<evidence type="ECO:0000256" key="9">
    <source>
        <dbReference type="ARBA" id="ARBA00022748"/>
    </source>
</evidence>
<keyword evidence="10 13" id="KW-1133">Transmembrane helix</keyword>
<dbReference type="PANTHER" id="PTHR30070">
    <property type="entry name" value="HEME EXPORTER PROTEIN B"/>
    <property type="match status" value="1"/>
</dbReference>
<dbReference type="OrthoDB" id="9799895at2"/>
<evidence type="ECO:0000256" key="10">
    <source>
        <dbReference type="ARBA" id="ARBA00022989"/>
    </source>
</evidence>
<dbReference type="Pfam" id="PF03379">
    <property type="entry name" value="CcmB"/>
    <property type="match status" value="1"/>
</dbReference>
<dbReference type="AlphaFoldDB" id="A0A1E8CHU8"/>
<evidence type="ECO:0000256" key="2">
    <source>
        <dbReference type="ARBA" id="ARBA00004429"/>
    </source>
</evidence>
<dbReference type="GO" id="GO:1903607">
    <property type="term" value="P:cytochrome c biosynthetic process"/>
    <property type="evidence" value="ECO:0007669"/>
    <property type="project" value="TreeGrafter"/>
</dbReference>
<evidence type="ECO:0000256" key="12">
    <source>
        <dbReference type="PIRNR" id="PIRNR002764"/>
    </source>
</evidence>
<feature type="transmembrane region" description="Helical" evidence="13">
    <location>
        <begin position="111"/>
        <end position="133"/>
    </location>
</feature>